<feature type="transmembrane region" description="Helical" evidence="6">
    <location>
        <begin position="9"/>
        <end position="28"/>
    </location>
</feature>
<dbReference type="PANTHER" id="PTHR30469:SF33">
    <property type="entry name" value="SLR1207 PROTEIN"/>
    <property type="match status" value="1"/>
</dbReference>
<evidence type="ECO:0000256" key="2">
    <source>
        <dbReference type="ARBA" id="ARBA00009477"/>
    </source>
</evidence>
<dbReference type="PANTHER" id="PTHR30469">
    <property type="entry name" value="MULTIDRUG RESISTANCE PROTEIN MDTA"/>
    <property type="match status" value="1"/>
</dbReference>
<dbReference type="Gene3D" id="6.10.140.1990">
    <property type="match status" value="1"/>
</dbReference>
<dbReference type="GO" id="GO:1990195">
    <property type="term" value="C:macrolide transmembrane transporter complex"/>
    <property type="evidence" value="ECO:0007669"/>
    <property type="project" value="InterPro"/>
</dbReference>
<dbReference type="Pfam" id="PF25917">
    <property type="entry name" value="BSH_RND"/>
    <property type="match status" value="1"/>
</dbReference>
<dbReference type="GO" id="GO:1990961">
    <property type="term" value="P:xenobiotic detoxification by transmembrane export across the plasma membrane"/>
    <property type="evidence" value="ECO:0007669"/>
    <property type="project" value="InterPro"/>
</dbReference>
<organism evidence="10 11">
    <name type="scientific">Aliidiomarina sanyensis</name>
    <dbReference type="NCBI Taxonomy" id="1249555"/>
    <lineage>
        <taxon>Bacteria</taxon>
        <taxon>Pseudomonadati</taxon>
        <taxon>Pseudomonadota</taxon>
        <taxon>Gammaproteobacteria</taxon>
        <taxon>Alteromonadales</taxon>
        <taxon>Idiomarinaceae</taxon>
        <taxon>Aliidiomarina</taxon>
    </lineage>
</organism>
<keyword evidence="11" id="KW-1185">Reference proteome</keyword>
<dbReference type="Gene3D" id="6.20.50.140">
    <property type="match status" value="1"/>
</dbReference>
<dbReference type="Pfam" id="PF25967">
    <property type="entry name" value="RND-MFP_C"/>
    <property type="match status" value="1"/>
</dbReference>
<evidence type="ECO:0000256" key="6">
    <source>
        <dbReference type="SAM" id="Phobius"/>
    </source>
</evidence>
<keyword evidence="4 5" id="KW-0175">Coiled coil</keyword>
<feature type="domain" description="Multidrug resistance protein MdtA-like beta-barrel" evidence="8">
    <location>
        <begin position="224"/>
        <end position="298"/>
    </location>
</feature>
<sequence length="382" mass="42248">MAKRGNKAWVWIIVVLLIVVAGVTWWLWPKDDGQPRFNTSKAEVRNLEVVVTATGRLQPLDFVDVGAQVSGQLERIHVQIGDEVEEGQLLAEIDATVLEARLDATRAQLLFQKGQLREREANRDLAEINLNRQQRLLADRATSEELVQSAEATARAENARIDQVQAQIEQTQSSLRAEEANLNYTRIFAPMSGTVVSMPARRGQTLNAAQTTPTIMTIANLSKMRVEAQVSEADISRLSNGMPVYFTTLGNRGQRWYSELELIEPTPQIENNVVLYNALFNVPNPEGRLLPQMTTQVFFVVESADDVLSVPFAAVRPSGRGQGTVEVLRANGQTETVTVRTGITDRVYMEIRDGLQVGDEVVIPRQQGGGQGGPGGRGMRMF</sequence>
<feature type="domain" description="Multidrug resistance protein MdtA-like barrel-sandwich hybrid" evidence="7">
    <location>
        <begin position="63"/>
        <end position="217"/>
    </location>
</feature>
<dbReference type="InterPro" id="IPR058626">
    <property type="entry name" value="MdtA-like_b-barrel"/>
</dbReference>
<dbReference type="Pfam" id="PF25944">
    <property type="entry name" value="Beta-barrel_RND"/>
    <property type="match status" value="1"/>
</dbReference>
<evidence type="ECO:0000259" key="8">
    <source>
        <dbReference type="Pfam" id="PF25944"/>
    </source>
</evidence>
<reference evidence="10 11" key="1">
    <citation type="journal article" date="2011" name="Front. Microbiol.">
        <title>Genomic signatures of strain selection and enhancement in Bacillus atrophaeus var. globigii, a historical biowarfare simulant.</title>
        <authorList>
            <person name="Gibbons H.S."/>
            <person name="Broomall S.M."/>
            <person name="McNew L.A."/>
            <person name="Daligault H."/>
            <person name="Chapman C."/>
            <person name="Bruce D."/>
            <person name="Karavis M."/>
            <person name="Krepps M."/>
            <person name="McGregor P.A."/>
            <person name="Hong C."/>
            <person name="Park K.H."/>
            <person name="Akmal A."/>
            <person name="Feldman A."/>
            <person name="Lin J.S."/>
            <person name="Chang W.E."/>
            <person name="Higgs B.W."/>
            <person name="Demirev P."/>
            <person name="Lindquist J."/>
            <person name="Liem A."/>
            <person name="Fochler E."/>
            <person name="Read T.D."/>
            <person name="Tapia R."/>
            <person name="Johnson S."/>
            <person name="Bishop-Lilly K.A."/>
            <person name="Detter C."/>
            <person name="Han C."/>
            <person name="Sozhamannan S."/>
            <person name="Rosenzweig C.N."/>
            <person name="Skowronski E.W."/>
        </authorList>
    </citation>
    <scope>NUCLEOTIDE SEQUENCE [LARGE SCALE GENOMIC DNA]</scope>
    <source>
        <strain evidence="10 11">GYP-17</strain>
    </source>
</reference>
<keyword evidence="6" id="KW-0812">Transmembrane</keyword>
<name>A0A432WI80_9GAMM</name>
<proteinExistence type="inferred from homology"/>
<evidence type="ECO:0000256" key="5">
    <source>
        <dbReference type="SAM" id="Coils"/>
    </source>
</evidence>
<evidence type="ECO:0000256" key="3">
    <source>
        <dbReference type="ARBA" id="ARBA00022448"/>
    </source>
</evidence>
<evidence type="ECO:0000259" key="9">
    <source>
        <dbReference type="Pfam" id="PF25967"/>
    </source>
</evidence>
<dbReference type="GO" id="GO:1990281">
    <property type="term" value="C:efflux pump complex"/>
    <property type="evidence" value="ECO:0007669"/>
    <property type="project" value="TreeGrafter"/>
</dbReference>
<evidence type="ECO:0000256" key="4">
    <source>
        <dbReference type="ARBA" id="ARBA00023054"/>
    </source>
</evidence>
<comment type="subcellular location">
    <subcellularLocation>
        <location evidence="1">Cell membrane</location>
    </subcellularLocation>
</comment>
<dbReference type="SUPFAM" id="SSF111369">
    <property type="entry name" value="HlyD-like secretion proteins"/>
    <property type="match status" value="1"/>
</dbReference>
<dbReference type="OrthoDB" id="9791520at2"/>
<comment type="similarity">
    <text evidence="2">Belongs to the membrane fusion protein (MFP) (TC 8.A.1) family.</text>
</comment>
<dbReference type="GO" id="GO:0030313">
    <property type="term" value="C:cell envelope"/>
    <property type="evidence" value="ECO:0007669"/>
    <property type="project" value="UniProtKB-SubCell"/>
</dbReference>
<accession>A0A432WI80</accession>
<dbReference type="InterPro" id="IPR058625">
    <property type="entry name" value="MdtA-like_BSH"/>
</dbReference>
<keyword evidence="6" id="KW-1133">Transmembrane helix</keyword>
<dbReference type="InterPro" id="IPR058627">
    <property type="entry name" value="MdtA-like_C"/>
</dbReference>
<keyword evidence="3" id="KW-0813">Transport</keyword>
<comment type="caution">
    <text evidence="10">The sequence shown here is derived from an EMBL/GenBank/DDBJ whole genome shotgun (WGS) entry which is preliminary data.</text>
</comment>
<keyword evidence="6" id="KW-0472">Membrane</keyword>
<feature type="domain" description="Multidrug resistance protein MdtA-like C-terminal permuted SH3" evidence="9">
    <location>
        <begin position="306"/>
        <end position="365"/>
    </location>
</feature>
<dbReference type="InterPro" id="IPR030190">
    <property type="entry name" value="MacA_alpha-hairpin_sf"/>
</dbReference>
<dbReference type="RefSeq" id="WP_126776737.1">
    <property type="nucleotide sequence ID" value="NZ_PIPM01000005.1"/>
</dbReference>
<gene>
    <name evidence="10" type="ORF">CWE11_06170</name>
</gene>
<dbReference type="GO" id="GO:0015562">
    <property type="term" value="F:efflux transmembrane transporter activity"/>
    <property type="evidence" value="ECO:0007669"/>
    <property type="project" value="TreeGrafter"/>
</dbReference>
<evidence type="ECO:0000259" key="7">
    <source>
        <dbReference type="Pfam" id="PF25917"/>
    </source>
</evidence>
<dbReference type="AlphaFoldDB" id="A0A432WI80"/>
<dbReference type="Gene3D" id="2.40.30.170">
    <property type="match status" value="1"/>
</dbReference>
<dbReference type="EMBL" id="PIPM01000005">
    <property type="protein sequence ID" value="RUO33427.1"/>
    <property type="molecule type" value="Genomic_DNA"/>
</dbReference>
<evidence type="ECO:0000313" key="11">
    <source>
        <dbReference type="Proteomes" id="UP000288405"/>
    </source>
</evidence>
<dbReference type="Gene3D" id="2.40.50.100">
    <property type="match status" value="1"/>
</dbReference>
<feature type="coiled-coil region" evidence="5">
    <location>
        <begin position="116"/>
        <end position="181"/>
    </location>
</feature>
<dbReference type="NCBIfam" id="TIGR01730">
    <property type="entry name" value="RND_mfp"/>
    <property type="match status" value="1"/>
</dbReference>
<dbReference type="Proteomes" id="UP000288405">
    <property type="component" value="Unassembled WGS sequence"/>
</dbReference>
<evidence type="ECO:0000256" key="1">
    <source>
        <dbReference type="ARBA" id="ARBA00004236"/>
    </source>
</evidence>
<evidence type="ECO:0000313" key="10">
    <source>
        <dbReference type="EMBL" id="RUO33427.1"/>
    </source>
</evidence>
<dbReference type="InterPro" id="IPR006143">
    <property type="entry name" value="RND_pump_MFP"/>
</dbReference>
<protein>
    <submittedName>
        <fullName evidence="10">Efflux RND transporter periplasmic adaptor subunit</fullName>
    </submittedName>
</protein>
<dbReference type="GO" id="GO:0019898">
    <property type="term" value="C:extrinsic component of membrane"/>
    <property type="evidence" value="ECO:0007669"/>
    <property type="project" value="InterPro"/>
</dbReference>